<keyword evidence="3" id="KW-1185">Reference proteome</keyword>
<keyword evidence="1" id="KW-0472">Membrane</keyword>
<dbReference type="PANTHER" id="PTHR41807:SF1">
    <property type="entry name" value="GLUTATHIONE TRANSFERASE 3"/>
    <property type="match status" value="1"/>
</dbReference>
<protein>
    <submittedName>
        <fullName evidence="2">Uncharacterized protein</fullName>
    </submittedName>
</protein>
<dbReference type="PANTHER" id="PTHR41807">
    <property type="entry name" value="GLUTATHIONE TRANSFERASE 3"/>
    <property type="match status" value="1"/>
</dbReference>
<dbReference type="AlphaFoldDB" id="A0A6A5TUK2"/>
<sequence length="338" mass="37585">MSKSWLQKKRKGELLELAQRANVPDADTLLKDDLVAALEDTLLENESIFGKQADFSEYYGRSGSPIKRERFSPEVLASGRPRRRQTLVKRDSDDITPDRSTALVSRTPRSVTSLARRVSSVGGDLPASPSQLADVADQSFQVVKERATELWDRSQIDEWKEYIRENASSVAAVQTLILLIEAVGLQYNTLETFHAFDSLSNAGLSLHSHEVHLPNLWRLAEAGWWAPATLWSLTSWVLPLVVSYFFNLTLRTNTRHKSSNRQSTVDPLTFNIVKAILVYSARSTVLSAVVSGQKTHWGPFAADTVSKVQDNVPGQYYGLQIGAIVGVLVSLYDAALKK</sequence>
<dbReference type="GO" id="GO:0016020">
    <property type="term" value="C:membrane"/>
    <property type="evidence" value="ECO:0007669"/>
    <property type="project" value="TreeGrafter"/>
</dbReference>
<gene>
    <name evidence="2" type="ORF">CC80DRAFT_550392</name>
</gene>
<feature type="transmembrane region" description="Helical" evidence="1">
    <location>
        <begin position="224"/>
        <end position="247"/>
    </location>
</feature>
<dbReference type="InterPro" id="IPR038872">
    <property type="entry name" value="Put_GTT3"/>
</dbReference>
<reference evidence="2" key="1">
    <citation type="journal article" date="2020" name="Stud. Mycol.">
        <title>101 Dothideomycetes genomes: a test case for predicting lifestyles and emergence of pathogens.</title>
        <authorList>
            <person name="Haridas S."/>
            <person name="Albert R."/>
            <person name="Binder M."/>
            <person name="Bloem J."/>
            <person name="Labutti K."/>
            <person name="Salamov A."/>
            <person name="Andreopoulos B."/>
            <person name="Baker S."/>
            <person name="Barry K."/>
            <person name="Bills G."/>
            <person name="Bluhm B."/>
            <person name="Cannon C."/>
            <person name="Castanera R."/>
            <person name="Culley D."/>
            <person name="Daum C."/>
            <person name="Ezra D."/>
            <person name="Gonzalez J."/>
            <person name="Henrissat B."/>
            <person name="Kuo A."/>
            <person name="Liang C."/>
            <person name="Lipzen A."/>
            <person name="Lutzoni F."/>
            <person name="Magnuson J."/>
            <person name="Mondo S."/>
            <person name="Nolan M."/>
            <person name="Ohm R."/>
            <person name="Pangilinan J."/>
            <person name="Park H.-J."/>
            <person name="Ramirez L."/>
            <person name="Alfaro M."/>
            <person name="Sun H."/>
            <person name="Tritt A."/>
            <person name="Yoshinaga Y."/>
            <person name="Zwiers L.-H."/>
            <person name="Turgeon B."/>
            <person name="Goodwin S."/>
            <person name="Spatafora J."/>
            <person name="Crous P."/>
            <person name="Grigoriev I."/>
        </authorList>
    </citation>
    <scope>NUCLEOTIDE SEQUENCE</scope>
    <source>
        <strain evidence="2">CBS 675.92</strain>
    </source>
</reference>
<evidence type="ECO:0000256" key="1">
    <source>
        <dbReference type="SAM" id="Phobius"/>
    </source>
</evidence>
<keyword evidence="1" id="KW-1133">Transmembrane helix</keyword>
<dbReference type="OrthoDB" id="4034134at2759"/>
<keyword evidence="1" id="KW-0812">Transmembrane</keyword>
<accession>A0A6A5TUK2</accession>
<name>A0A6A5TUK2_9PLEO</name>
<evidence type="ECO:0000313" key="3">
    <source>
        <dbReference type="Proteomes" id="UP000800035"/>
    </source>
</evidence>
<organism evidence="2 3">
    <name type="scientific">Byssothecium circinans</name>
    <dbReference type="NCBI Taxonomy" id="147558"/>
    <lineage>
        <taxon>Eukaryota</taxon>
        <taxon>Fungi</taxon>
        <taxon>Dikarya</taxon>
        <taxon>Ascomycota</taxon>
        <taxon>Pezizomycotina</taxon>
        <taxon>Dothideomycetes</taxon>
        <taxon>Pleosporomycetidae</taxon>
        <taxon>Pleosporales</taxon>
        <taxon>Massarineae</taxon>
        <taxon>Massarinaceae</taxon>
        <taxon>Byssothecium</taxon>
    </lineage>
</organism>
<dbReference type="Proteomes" id="UP000800035">
    <property type="component" value="Unassembled WGS sequence"/>
</dbReference>
<proteinExistence type="predicted"/>
<evidence type="ECO:0000313" key="2">
    <source>
        <dbReference type="EMBL" id="KAF1954366.1"/>
    </source>
</evidence>
<dbReference type="EMBL" id="ML976999">
    <property type="protein sequence ID" value="KAF1954366.1"/>
    <property type="molecule type" value="Genomic_DNA"/>
</dbReference>